<evidence type="ECO:0000256" key="5">
    <source>
        <dbReference type="ARBA" id="ARBA00023163"/>
    </source>
</evidence>
<dbReference type="OrthoDB" id="159132at2"/>
<dbReference type="EMBL" id="CP001827">
    <property type="protein sequence ID" value="ACZ61259.1"/>
    <property type="molecule type" value="Genomic_DNA"/>
</dbReference>
<dbReference type="Pfam" id="PF00072">
    <property type="entry name" value="Response_reg"/>
    <property type="match status" value="1"/>
</dbReference>
<dbReference type="GO" id="GO:0032993">
    <property type="term" value="C:protein-DNA complex"/>
    <property type="evidence" value="ECO:0007669"/>
    <property type="project" value="TreeGrafter"/>
</dbReference>
<sequence length="227" mass="25490">MKVHIISNDTELLEAIILAFKVGWPKTSILSSNLGSQGLEILEKEIPDIIILDLVLPDTSGFNVLKNIRLFSSVPVVIVTARAEESDIVKSLELGADECIVAPFGQMELLARVKMVKRRSVSPVLNANINHNEVFIDIKNAQLTINQRSLHLTHTECLIMQCLIEKLGQVVDFVELSEVLWGEDYPKAADNLRVYIRRLRAKLKTVWIDSTLIFSKPGVGYYLSLPR</sequence>
<keyword evidence="4 7" id="KW-0238">DNA-binding</keyword>
<dbReference type="HOGENOM" id="CLU_000445_30_3_0"/>
<gene>
    <name evidence="10" type="primary">rdhD</name>
    <name evidence="10" type="ordered locus">DhcVS_86</name>
</gene>
<accession>D2BG09</accession>
<evidence type="ECO:0000256" key="1">
    <source>
        <dbReference type="ARBA" id="ARBA00022553"/>
    </source>
</evidence>
<dbReference type="CDD" id="cd00383">
    <property type="entry name" value="trans_reg_C"/>
    <property type="match status" value="1"/>
</dbReference>
<dbReference type="RefSeq" id="WP_012881436.1">
    <property type="nucleotide sequence ID" value="NC_013552.1"/>
</dbReference>
<evidence type="ECO:0000256" key="6">
    <source>
        <dbReference type="PROSITE-ProRule" id="PRU00169"/>
    </source>
</evidence>
<evidence type="ECO:0000256" key="3">
    <source>
        <dbReference type="ARBA" id="ARBA00023015"/>
    </source>
</evidence>
<dbReference type="PANTHER" id="PTHR48111:SF1">
    <property type="entry name" value="TWO-COMPONENT RESPONSE REGULATOR ORR33"/>
    <property type="match status" value="1"/>
</dbReference>
<dbReference type="InterPro" id="IPR016032">
    <property type="entry name" value="Sig_transdc_resp-reg_C-effctor"/>
</dbReference>
<keyword evidence="1 6" id="KW-0597">Phosphoprotein</keyword>
<evidence type="ECO:0000256" key="4">
    <source>
        <dbReference type="ARBA" id="ARBA00023125"/>
    </source>
</evidence>
<dbReference type="Gene3D" id="6.10.250.690">
    <property type="match status" value="1"/>
</dbReference>
<evidence type="ECO:0000313" key="11">
    <source>
        <dbReference type="Proteomes" id="UP000002506"/>
    </source>
</evidence>
<dbReference type="KEGG" id="dev:DhcVS_86"/>
<reference evidence="10 11" key="1">
    <citation type="journal article" date="2009" name="PLoS Genet.">
        <title>Localized plasticity in the streamlined genomes of vinyl chloride respiring Dehalococcoides.</title>
        <authorList>
            <person name="McMurdie P.J."/>
            <person name="Behrens S.F."/>
            <person name="Muller J.A."/>
            <person name="Goke J."/>
            <person name="Ritalahti K.M."/>
            <person name="Wagner R."/>
            <person name="Goltsman E."/>
            <person name="Lapidus A."/>
            <person name="Holmes S."/>
            <person name="Loffler F.E."/>
            <person name="Spormann A.M."/>
        </authorList>
    </citation>
    <scope>NUCLEOTIDE SEQUENCE [LARGE SCALE GENOMIC DNA]</scope>
    <source>
        <strain evidence="10 11">VS</strain>
    </source>
</reference>
<evidence type="ECO:0000259" key="8">
    <source>
        <dbReference type="PROSITE" id="PS50110"/>
    </source>
</evidence>
<feature type="domain" description="Response regulatory" evidence="8">
    <location>
        <begin position="2"/>
        <end position="117"/>
    </location>
</feature>
<organism evidence="10 11">
    <name type="scientific">Dehalococcoides mccartyi (strain VS)</name>
    <dbReference type="NCBI Taxonomy" id="311424"/>
    <lineage>
        <taxon>Bacteria</taxon>
        <taxon>Bacillati</taxon>
        <taxon>Chloroflexota</taxon>
        <taxon>Dehalococcoidia</taxon>
        <taxon>Dehalococcoidales</taxon>
        <taxon>Dehalococcoidaceae</taxon>
        <taxon>Dehalococcoides</taxon>
    </lineage>
</organism>
<evidence type="ECO:0000256" key="7">
    <source>
        <dbReference type="PROSITE-ProRule" id="PRU01091"/>
    </source>
</evidence>
<dbReference type="SMART" id="SM00862">
    <property type="entry name" value="Trans_reg_C"/>
    <property type="match status" value="1"/>
</dbReference>
<dbReference type="Pfam" id="PF00486">
    <property type="entry name" value="Trans_reg_C"/>
    <property type="match status" value="1"/>
</dbReference>
<proteinExistence type="predicted"/>
<dbReference type="PROSITE" id="PS51755">
    <property type="entry name" value="OMPR_PHOB"/>
    <property type="match status" value="1"/>
</dbReference>
<feature type="modified residue" description="4-aspartylphosphate" evidence="6">
    <location>
        <position position="53"/>
    </location>
</feature>
<keyword evidence="3" id="KW-0805">Transcription regulation</keyword>
<dbReference type="SMART" id="SM00448">
    <property type="entry name" value="REC"/>
    <property type="match status" value="1"/>
</dbReference>
<dbReference type="GO" id="GO:0006355">
    <property type="term" value="P:regulation of DNA-templated transcription"/>
    <property type="evidence" value="ECO:0007669"/>
    <property type="project" value="InterPro"/>
</dbReference>
<dbReference type="PANTHER" id="PTHR48111">
    <property type="entry name" value="REGULATOR OF RPOS"/>
    <property type="match status" value="1"/>
</dbReference>
<feature type="DNA-binding region" description="OmpR/PhoB-type" evidence="7">
    <location>
        <begin position="126"/>
        <end position="225"/>
    </location>
</feature>
<dbReference type="InterPro" id="IPR011006">
    <property type="entry name" value="CheY-like_superfamily"/>
</dbReference>
<dbReference type="Proteomes" id="UP000002506">
    <property type="component" value="Chromosome"/>
</dbReference>
<evidence type="ECO:0000259" key="9">
    <source>
        <dbReference type="PROSITE" id="PS51755"/>
    </source>
</evidence>
<dbReference type="SUPFAM" id="SSF46894">
    <property type="entry name" value="C-terminal effector domain of the bipartite response regulators"/>
    <property type="match status" value="1"/>
</dbReference>
<evidence type="ECO:0000256" key="2">
    <source>
        <dbReference type="ARBA" id="ARBA00023012"/>
    </source>
</evidence>
<protein>
    <submittedName>
        <fullName evidence="10">DNA-binding response regulator</fullName>
    </submittedName>
</protein>
<dbReference type="GO" id="GO:0000976">
    <property type="term" value="F:transcription cis-regulatory region binding"/>
    <property type="evidence" value="ECO:0007669"/>
    <property type="project" value="TreeGrafter"/>
</dbReference>
<dbReference type="InterPro" id="IPR039420">
    <property type="entry name" value="WalR-like"/>
</dbReference>
<dbReference type="InterPro" id="IPR001867">
    <property type="entry name" value="OmpR/PhoB-type_DNA-bd"/>
</dbReference>
<dbReference type="Gene3D" id="3.40.50.2300">
    <property type="match status" value="1"/>
</dbReference>
<keyword evidence="2" id="KW-0902">Two-component regulatory system</keyword>
<dbReference type="Gene3D" id="1.10.10.10">
    <property type="entry name" value="Winged helix-like DNA-binding domain superfamily/Winged helix DNA-binding domain"/>
    <property type="match status" value="1"/>
</dbReference>
<dbReference type="eggNOG" id="COG0745">
    <property type="taxonomic scope" value="Bacteria"/>
</dbReference>
<feature type="domain" description="OmpR/PhoB-type" evidence="9">
    <location>
        <begin position="126"/>
        <end position="225"/>
    </location>
</feature>
<dbReference type="AlphaFoldDB" id="D2BG09"/>
<dbReference type="InterPro" id="IPR001789">
    <property type="entry name" value="Sig_transdc_resp-reg_receiver"/>
</dbReference>
<dbReference type="InterPro" id="IPR036388">
    <property type="entry name" value="WH-like_DNA-bd_sf"/>
</dbReference>
<dbReference type="SUPFAM" id="SSF52172">
    <property type="entry name" value="CheY-like"/>
    <property type="match status" value="1"/>
</dbReference>
<dbReference type="GO" id="GO:0005829">
    <property type="term" value="C:cytosol"/>
    <property type="evidence" value="ECO:0007669"/>
    <property type="project" value="TreeGrafter"/>
</dbReference>
<evidence type="ECO:0000313" key="10">
    <source>
        <dbReference type="EMBL" id="ACZ61259.1"/>
    </source>
</evidence>
<dbReference type="PROSITE" id="PS50110">
    <property type="entry name" value="RESPONSE_REGULATORY"/>
    <property type="match status" value="1"/>
</dbReference>
<keyword evidence="5" id="KW-0804">Transcription</keyword>
<name>D2BG09_DEHMV</name>
<dbReference type="GO" id="GO:0000156">
    <property type="term" value="F:phosphorelay response regulator activity"/>
    <property type="evidence" value="ECO:0007669"/>
    <property type="project" value="TreeGrafter"/>
</dbReference>